<comment type="caution">
    <text evidence="7">The sequence shown here is derived from an EMBL/GenBank/DDBJ whole genome shotgun (WGS) entry which is preliminary data.</text>
</comment>
<feature type="transmembrane region" description="Helical" evidence="6">
    <location>
        <begin position="7"/>
        <end position="27"/>
    </location>
</feature>
<dbReference type="PANTHER" id="PTHR30474:SF1">
    <property type="entry name" value="PEPTIDOGLYCAN GLYCOSYLTRANSFERASE MRDB"/>
    <property type="match status" value="1"/>
</dbReference>
<feature type="transmembrane region" description="Helical" evidence="6">
    <location>
        <begin position="66"/>
        <end position="86"/>
    </location>
</feature>
<keyword evidence="2 6" id="KW-0812">Transmembrane</keyword>
<dbReference type="GO" id="GO:0032153">
    <property type="term" value="C:cell division site"/>
    <property type="evidence" value="ECO:0007669"/>
    <property type="project" value="TreeGrafter"/>
</dbReference>
<dbReference type="NCBIfam" id="NF037961">
    <property type="entry name" value="RodA_shape"/>
    <property type="match status" value="1"/>
</dbReference>
<feature type="transmembrane region" description="Helical" evidence="6">
    <location>
        <begin position="42"/>
        <end position="59"/>
    </location>
</feature>
<evidence type="ECO:0000256" key="2">
    <source>
        <dbReference type="ARBA" id="ARBA00022692"/>
    </source>
</evidence>
<evidence type="ECO:0000256" key="6">
    <source>
        <dbReference type="SAM" id="Phobius"/>
    </source>
</evidence>
<dbReference type="EMBL" id="SNRY01007533">
    <property type="protein sequence ID" value="KAA6310230.1"/>
    <property type="molecule type" value="Genomic_DNA"/>
</dbReference>
<sequence>MDWWTIGIYLILVVIGWLSVCGASYDYGEIEFWDYSTRAGKQFVWIVGSFGIGFVLLMLEDRFYDMFSYIIYLVMILLLIITLLFASEVKGSRSWLQLGGWINLQAAEFAKFGTALVLAKYMSQYSFNINRGKSMLVVIMLILLPMVLIIMQKETGSALVYFAFFLMLYREGMPGIILFSGVCAVCYFVVSVRFGDLYMSDGLTSIGEFAVLSMILF</sequence>
<reference evidence="7" key="1">
    <citation type="submission" date="2019-03" db="EMBL/GenBank/DDBJ databases">
        <title>Single cell metagenomics reveals metabolic interactions within the superorganism composed of flagellate Streblomastix strix and complex community of Bacteroidetes bacteria on its surface.</title>
        <authorList>
            <person name="Treitli S.C."/>
            <person name="Kolisko M."/>
            <person name="Husnik F."/>
            <person name="Keeling P."/>
            <person name="Hampl V."/>
        </authorList>
    </citation>
    <scope>NUCLEOTIDE SEQUENCE</scope>
    <source>
        <strain evidence="7">STM</strain>
    </source>
</reference>
<dbReference type="PANTHER" id="PTHR30474">
    <property type="entry name" value="CELL CYCLE PROTEIN"/>
    <property type="match status" value="1"/>
</dbReference>
<dbReference type="InterPro" id="IPR001182">
    <property type="entry name" value="FtsW/RodA"/>
</dbReference>
<organism evidence="7">
    <name type="scientific">termite gut metagenome</name>
    <dbReference type="NCBI Taxonomy" id="433724"/>
    <lineage>
        <taxon>unclassified sequences</taxon>
        <taxon>metagenomes</taxon>
        <taxon>organismal metagenomes</taxon>
    </lineage>
</organism>
<keyword evidence="3" id="KW-0133">Cell shape</keyword>
<proteinExistence type="predicted"/>
<evidence type="ECO:0000313" key="7">
    <source>
        <dbReference type="EMBL" id="KAA6310230.1"/>
    </source>
</evidence>
<feature type="non-terminal residue" evidence="7">
    <location>
        <position position="217"/>
    </location>
</feature>
<dbReference type="GO" id="GO:0005886">
    <property type="term" value="C:plasma membrane"/>
    <property type="evidence" value="ECO:0007669"/>
    <property type="project" value="TreeGrafter"/>
</dbReference>
<protein>
    <submittedName>
        <fullName evidence="7">Rod shape-determining protein RodA</fullName>
    </submittedName>
</protein>
<evidence type="ECO:0000256" key="3">
    <source>
        <dbReference type="ARBA" id="ARBA00022960"/>
    </source>
</evidence>
<feature type="transmembrane region" description="Helical" evidence="6">
    <location>
        <begin position="134"/>
        <end position="152"/>
    </location>
</feature>
<accession>A0A5J4PN03</accession>
<dbReference type="Pfam" id="PF01098">
    <property type="entry name" value="FTSW_RODA_SPOVE"/>
    <property type="match status" value="1"/>
</dbReference>
<feature type="transmembrane region" description="Helical" evidence="6">
    <location>
        <begin position="98"/>
        <end position="122"/>
    </location>
</feature>
<keyword evidence="5 6" id="KW-0472">Membrane</keyword>
<dbReference type="AlphaFoldDB" id="A0A5J4PN03"/>
<dbReference type="GO" id="GO:0008360">
    <property type="term" value="P:regulation of cell shape"/>
    <property type="evidence" value="ECO:0007669"/>
    <property type="project" value="UniProtKB-KW"/>
</dbReference>
<evidence type="ECO:0000256" key="1">
    <source>
        <dbReference type="ARBA" id="ARBA00004141"/>
    </source>
</evidence>
<evidence type="ECO:0000256" key="4">
    <source>
        <dbReference type="ARBA" id="ARBA00022989"/>
    </source>
</evidence>
<dbReference type="GO" id="GO:0015648">
    <property type="term" value="F:lipid-linked peptidoglycan transporter activity"/>
    <property type="evidence" value="ECO:0007669"/>
    <property type="project" value="TreeGrafter"/>
</dbReference>
<name>A0A5J4PN03_9ZZZZ</name>
<keyword evidence="4 6" id="KW-1133">Transmembrane helix</keyword>
<comment type="subcellular location">
    <subcellularLocation>
        <location evidence="1">Membrane</location>
        <topology evidence="1">Multi-pass membrane protein</topology>
    </subcellularLocation>
</comment>
<gene>
    <name evidence="7" type="ORF">EZS27_038431</name>
</gene>
<evidence type="ECO:0000256" key="5">
    <source>
        <dbReference type="ARBA" id="ARBA00023136"/>
    </source>
</evidence>
<feature type="transmembrane region" description="Helical" evidence="6">
    <location>
        <begin position="172"/>
        <end position="190"/>
    </location>
</feature>
<dbReference type="GO" id="GO:0051301">
    <property type="term" value="P:cell division"/>
    <property type="evidence" value="ECO:0007669"/>
    <property type="project" value="InterPro"/>
</dbReference>